<dbReference type="GO" id="GO:0005886">
    <property type="term" value="C:plasma membrane"/>
    <property type="evidence" value="ECO:0007669"/>
    <property type="project" value="UniProtKB-SubCell"/>
</dbReference>
<evidence type="ECO:0000259" key="8">
    <source>
        <dbReference type="Pfam" id="PF10502"/>
    </source>
</evidence>
<dbReference type="InterPro" id="IPR000223">
    <property type="entry name" value="Pept_S26A_signal_pept_1"/>
</dbReference>
<reference evidence="10" key="1">
    <citation type="submission" date="2017-02" db="EMBL/GenBank/DDBJ databases">
        <authorList>
            <person name="Varghese N."/>
            <person name="Submissions S."/>
        </authorList>
    </citation>
    <scope>NUCLEOTIDE SEQUENCE [LARGE SCALE GENOMIC DNA]</scope>
    <source>
        <strain evidence="10">ATCC BAA-73</strain>
    </source>
</reference>
<dbReference type="InterPro" id="IPR019757">
    <property type="entry name" value="Pept_S26A_signal_pept_1_Lys-AS"/>
</dbReference>
<keyword evidence="7" id="KW-0812">Transmembrane</keyword>
<evidence type="ECO:0000256" key="5">
    <source>
        <dbReference type="ARBA" id="ARBA00022801"/>
    </source>
</evidence>
<feature type="active site" evidence="6">
    <location>
        <position position="39"/>
    </location>
</feature>
<feature type="transmembrane region" description="Helical" evidence="7">
    <location>
        <begin position="12"/>
        <end position="34"/>
    </location>
</feature>
<dbReference type="GO" id="GO:0009003">
    <property type="term" value="F:signal peptidase activity"/>
    <property type="evidence" value="ECO:0007669"/>
    <property type="project" value="UniProtKB-EC"/>
</dbReference>
<dbReference type="EC" id="3.4.21.89" evidence="4 7"/>
<dbReference type="NCBIfam" id="TIGR02227">
    <property type="entry name" value="sigpep_I_bact"/>
    <property type="match status" value="1"/>
</dbReference>
<dbReference type="CDD" id="cd06530">
    <property type="entry name" value="S26_SPase_I"/>
    <property type="match status" value="1"/>
</dbReference>
<evidence type="ECO:0000256" key="4">
    <source>
        <dbReference type="ARBA" id="ARBA00013208"/>
    </source>
</evidence>
<organism evidence="9 10">
    <name type="scientific">Selenihalanaerobacter shriftii</name>
    <dbReference type="NCBI Taxonomy" id="142842"/>
    <lineage>
        <taxon>Bacteria</taxon>
        <taxon>Bacillati</taxon>
        <taxon>Bacillota</taxon>
        <taxon>Clostridia</taxon>
        <taxon>Halanaerobiales</taxon>
        <taxon>Halobacteroidaceae</taxon>
        <taxon>Selenihalanaerobacter</taxon>
    </lineage>
</organism>
<dbReference type="OrthoDB" id="9802919at2"/>
<keyword evidence="10" id="KW-1185">Reference proteome</keyword>
<dbReference type="PROSITE" id="PS00760">
    <property type="entry name" value="SPASE_I_2"/>
    <property type="match status" value="1"/>
</dbReference>
<keyword evidence="5 7" id="KW-0378">Hydrolase</keyword>
<dbReference type="PANTHER" id="PTHR43390">
    <property type="entry name" value="SIGNAL PEPTIDASE I"/>
    <property type="match status" value="1"/>
</dbReference>
<evidence type="ECO:0000313" key="9">
    <source>
        <dbReference type="EMBL" id="SJZ72218.1"/>
    </source>
</evidence>
<dbReference type="STRING" id="142842.SAMN02745118_01650"/>
<keyword evidence="7" id="KW-0472">Membrane</keyword>
<dbReference type="Proteomes" id="UP000190625">
    <property type="component" value="Unassembled WGS sequence"/>
</dbReference>
<dbReference type="PROSITE" id="PS00761">
    <property type="entry name" value="SPASE_I_3"/>
    <property type="match status" value="1"/>
</dbReference>
<dbReference type="EMBL" id="FUWM01000012">
    <property type="protein sequence ID" value="SJZ72218.1"/>
    <property type="molecule type" value="Genomic_DNA"/>
</dbReference>
<dbReference type="InterPro" id="IPR019533">
    <property type="entry name" value="Peptidase_S26"/>
</dbReference>
<dbReference type="PANTHER" id="PTHR43390:SF1">
    <property type="entry name" value="CHLOROPLAST PROCESSING PEPTIDASE"/>
    <property type="match status" value="1"/>
</dbReference>
<protein>
    <recommendedName>
        <fullName evidence="4 7">Signal peptidase I</fullName>
        <ecNumber evidence="4 7">3.4.21.89</ecNumber>
    </recommendedName>
</protein>
<feature type="active site" evidence="6">
    <location>
        <position position="82"/>
    </location>
</feature>
<evidence type="ECO:0000256" key="1">
    <source>
        <dbReference type="ARBA" id="ARBA00000677"/>
    </source>
</evidence>
<dbReference type="SUPFAM" id="SSF51306">
    <property type="entry name" value="LexA/Signal peptidase"/>
    <property type="match status" value="1"/>
</dbReference>
<evidence type="ECO:0000256" key="3">
    <source>
        <dbReference type="ARBA" id="ARBA00009370"/>
    </source>
</evidence>
<accession>A0A1T4N000</accession>
<comment type="subcellular location">
    <subcellularLocation>
        <location evidence="2">Cell membrane</location>
        <topology evidence="2">Single-pass type II membrane protein</topology>
    </subcellularLocation>
    <subcellularLocation>
        <location evidence="7">Membrane</location>
        <topology evidence="7">Single-pass type II membrane protein</topology>
    </subcellularLocation>
</comment>
<dbReference type="Gene3D" id="2.10.109.10">
    <property type="entry name" value="Umud Fragment, subunit A"/>
    <property type="match status" value="1"/>
</dbReference>
<evidence type="ECO:0000256" key="2">
    <source>
        <dbReference type="ARBA" id="ARBA00004401"/>
    </source>
</evidence>
<dbReference type="PRINTS" id="PR00727">
    <property type="entry name" value="LEADERPTASE"/>
</dbReference>
<evidence type="ECO:0000313" key="10">
    <source>
        <dbReference type="Proteomes" id="UP000190625"/>
    </source>
</evidence>
<proteinExistence type="inferred from homology"/>
<comment type="catalytic activity">
    <reaction evidence="1 7">
        <text>Cleavage of hydrophobic, N-terminal signal or leader sequences from secreted and periplasmic proteins.</text>
        <dbReference type="EC" id="3.4.21.89"/>
    </reaction>
</comment>
<dbReference type="RefSeq" id="WP_078810112.1">
    <property type="nucleotide sequence ID" value="NZ_FUWM01000012.1"/>
</dbReference>
<sequence>MQIAKEEIKEFIESVVIAGVLAFFIITFIAQSFVVQGRSMEPTLHNGERLFVDKLSYRFTNPDRGDVVVFSPKGAPGKKYIKRVIGVPGDEIKIRNKKVYVNGKQIQEDYILEATLGNFGPYNVPKQHIFVLGDNRNNSADSRYTSLVGFVSYDDISGKASWVYWPLNNMHIIDDQKYKNLN</sequence>
<name>A0A1T4N000_9FIRM</name>
<dbReference type="InterPro" id="IPR019758">
    <property type="entry name" value="Pept_S26A_signal_pept_1_CS"/>
</dbReference>
<gene>
    <name evidence="9" type="ORF">SAMN02745118_01650</name>
</gene>
<evidence type="ECO:0000256" key="7">
    <source>
        <dbReference type="RuleBase" id="RU362042"/>
    </source>
</evidence>
<dbReference type="Pfam" id="PF10502">
    <property type="entry name" value="Peptidase_S26"/>
    <property type="match status" value="1"/>
</dbReference>
<feature type="domain" description="Peptidase S26" evidence="8">
    <location>
        <begin position="9"/>
        <end position="165"/>
    </location>
</feature>
<dbReference type="GO" id="GO:0004252">
    <property type="term" value="F:serine-type endopeptidase activity"/>
    <property type="evidence" value="ECO:0007669"/>
    <property type="project" value="InterPro"/>
</dbReference>
<keyword evidence="7" id="KW-1133">Transmembrane helix</keyword>
<keyword evidence="7" id="KW-0645">Protease</keyword>
<dbReference type="GO" id="GO:0006465">
    <property type="term" value="P:signal peptide processing"/>
    <property type="evidence" value="ECO:0007669"/>
    <property type="project" value="InterPro"/>
</dbReference>
<dbReference type="InterPro" id="IPR036286">
    <property type="entry name" value="LexA/Signal_pep-like_sf"/>
</dbReference>
<dbReference type="AlphaFoldDB" id="A0A1T4N000"/>
<comment type="similarity">
    <text evidence="3 7">Belongs to the peptidase S26 family.</text>
</comment>
<evidence type="ECO:0000256" key="6">
    <source>
        <dbReference type="PIRSR" id="PIRSR600223-1"/>
    </source>
</evidence>